<feature type="compositionally biased region" description="Acidic residues" evidence="5">
    <location>
        <begin position="1592"/>
        <end position="1605"/>
    </location>
</feature>
<feature type="region of interest" description="Disordered" evidence="5">
    <location>
        <begin position="1184"/>
        <end position="1207"/>
    </location>
</feature>
<accession>A0A9P1IPA0</accession>
<proteinExistence type="predicted"/>
<feature type="transmembrane region" description="Helical" evidence="6">
    <location>
        <begin position="138"/>
        <end position="155"/>
    </location>
</feature>
<dbReference type="GO" id="GO:0005789">
    <property type="term" value="C:endoplasmic reticulum membrane"/>
    <property type="evidence" value="ECO:0007669"/>
    <property type="project" value="TreeGrafter"/>
</dbReference>
<feature type="transmembrane region" description="Helical" evidence="6">
    <location>
        <begin position="338"/>
        <end position="359"/>
    </location>
</feature>
<dbReference type="PROSITE" id="PS50850">
    <property type="entry name" value="MFS"/>
    <property type="match status" value="1"/>
</dbReference>
<keyword evidence="2 6" id="KW-0812">Transmembrane</keyword>
<dbReference type="Pfam" id="PF12509">
    <property type="entry name" value="DUF3715"/>
    <property type="match status" value="1"/>
</dbReference>
<feature type="transmembrane region" description="Helical" evidence="6">
    <location>
        <begin position="194"/>
        <end position="212"/>
    </location>
</feature>
<evidence type="ECO:0000256" key="4">
    <source>
        <dbReference type="ARBA" id="ARBA00023136"/>
    </source>
</evidence>
<evidence type="ECO:0000313" key="8">
    <source>
        <dbReference type="EMBL" id="CAI5446877.1"/>
    </source>
</evidence>
<keyword evidence="4 6" id="KW-0472">Membrane</keyword>
<feature type="transmembrane region" description="Helical" evidence="6">
    <location>
        <begin position="414"/>
        <end position="434"/>
    </location>
</feature>
<comment type="subcellular location">
    <subcellularLocation>
        <location evidence="1">Membrane</location>
        <topology evidence="1">Multi-pass membrane protein</topology>
    </subcellularLocation>
</comment>
<keyword evidence="9" id="KW-1185">Reference proteome</keyword>
<feature type="transmembrane region" description="Helical" evidence="6">
    <location>
        <begin position="99"/>
        <end position="118"/>
    </location>
</feature>
<dbReference type="SUPFAM" id="SSF103473">
    <property type="entry name" value="MFS general substrate transporter"/>
    <property type="match status" value="1"/>
</dbReference>
<feature type="region of interest" description="Disordered" evidence="5">
    <location>
        <begin position="1542"/>
        <end position="1614"/>
    </location>
</feature>
<dbReference type="CDD" id="cd17342">
    <property type="entry name" value="MFS_SLC37A3"/>
    <property type="match status" value="1"/>
</dbReference>
<evidence type="ECO:0000256" key="2">
    <source>
        <dbReference type="ARBA" id="ARBA00022692"/>
    </source>
</evidence>
<dbReference type="Pfam" id="PF24630">
    <property type="entry name" value="PIN_TASOR"/>
    <property type="match status" value="1"/>
</dbReference>
<keyword evidence="3 6" id="KW-1133">Transmembrane helix</keyword>
<feature type="compositionally biased region" description="Basic and acidic residues" evidence="5">
    <location>
        <begin position="1577"/>
        <end position="1591"/>
    </location>
</feature>
<name>A0A9P1IPA0_9PELO</name>
<dbReference type="Pfam" id="PF07690">
    <property type="entry name" value="MFS_1"/>
    <property type="match status" value="1"/>
</dbReference>
<evidence type="ECO:0000256" key="1">
    <source>
        <dbReference type="ARBA" id="ARBA00004141"/>
    </source>
</evidence>
<evidence type="ECO:0000256" key="6">
    <source>
        <dbReference type="SAM" id="Phobius"/>
    </source>
</evidence>
<evidence type="ECO:0000256" key="3">
    <source>
        <dbReference type="ARBA" id="ARBA00022989"/>
    </source>
</evidence>
<organism evidence="8 9">
    <name type="scientific">Caenorhabditis angaria</name>
    <dbReference type="NCBI Taxonomy" id="860376"/>
    <lineage>
        <taxon>Eukaryota</taxon>
        <taxon>Metazoa</taxon>
        <taxon>Ecdysozoa</taxon>
        <taxon>Nematoda</taxon>
        <taxon>Chromadorea</taxon>
        <taxon>Rhabditida</taxon>
        <taxon>Rhabditina</taxon>
        <taxon>Rhabditomorpha</taxon>
        <taxon>Rhabditoidea</taxon>
        <taxon>Rhabditidae</taxon>
        <taxon>Peloderinae</taxon>
        <taxon>Caenorhabditis</taxon>
    </lineage>
</organism>
<feature type="transmembrane region" description="Helical" evidence="6">
    <location>
        <begin position="314"/>
        <end position="332"/>
    </location>
</feature>
<feature type="domain" description="Major facilitator superfamily (MFS) profile" evidence="7">
    <location>
        <begin position="21"/>
        <end position="440"/>
    </location>
</feature>
<gene>
    <name evidence="8" type="ORF">CAMP_LOCUS9514</name>
</gene>
<dbReference type="OrthoDB" id="3639251at2759"/>
<dbReference type="InterPro" id="IPR020846">
    <property type="entry name" value="MFS_dom"/>
</dbReference>
<feature type="transmembrane region" description="Helical" evidence="6">
    <location>
        <begin position="290"/>
        <end position="307"/>
    </location>
</feature>
<feature type="compositionally biased region" description="Polar residues" evidence="5">
    <location>
        <begin position="448"/>
        <end position="457"/>
    </location>
</feature>
<dbReference type="InterPro" id="IPR022188">
    <property type="entry name" value="TASOR_DUF3715"/>
</dbReference>
<dbReference type="Gene3D" id="1.20.1250.20">
    <property type="entry name" value="MFS general substrate transporter like domains"/>
    <property type="match status" value="2"/>
</dbReference>
<dbReference type="InterPro" id="IPR011701">
    <property type="entry name" value="MFS"/>
</dbReference>
<dbReference type="GO" id="GO:0022857">
    <property type="term" value="F:transmembrane transporter activity"/>
    <property type="evidence" value="ECO:0007669"/>
    <property type="project" value="InterPro"/>
</dbReference>
<feature type="transmembrane region" description="Helical" evidence="6">
    <location>
        <begin position="244"/>
        <end position="270"/>
    </location>
</feature>
<dbReference type="PANTHER" id="PTHR43184:SF12">
    <property type="entry name" value="SUGAR PHOSPHATE EXCHANGER 3"/>
    <property type="match status" value="1"/>
</dbReference>
<dbReference type="Proteomes" id="UP001152747">
    <property type="component" value="Unassembled WGS sequence"/>
</dbReference>
<feature type="region of interest" description="Disordered" evidence="5">
    <location>
        <begin position="444"/>
        <end position="463"/>
    </location>
</feature>
<evidence type="ECO:0000256" key="5">
    <source>
        <dbReference type="SAM" id="MobiDB-lite"/>
    </source>
</evidence>
<reference evidence="8" key="1">
    <citation type="submission" date="2022-11" db="EMBL/GenBank/DDBJ databases">
        <authorList>
            <person name="Kikuchi T."/>
        </authorList>
    </citation>
    <scope>NUCLEOTIDE SEQUENCE</scope>
    <source>
        <strain evidence="8">PS1010</strain>
    </source>
</reference>
<protein>
    <recommendedName>
        <fullName evidence="7">Major facilitator superfamily (MFS) profile domain-containing protein</fullName>
    </recommendedName>
</protein>
<dbReference type="PANTHER" id="PTHR43184">
    <property type="entry name" value="MAJOR FACILITATOR SUPERFAMILY TRANSPORTER 16, ISOFORM B"/>
    <property type="match status" value="1"/>
</dbReference>
<dbReference type="InterPro" id="IPR036259">
    <property type="entry name" value="MFS_trans_sf"/>
</dbReference>
<evidence type="ECO:0000313" key="9">
    <source>
        <dbReference type="Proteomes" id="UP001152747"/>
    </source>
</evidence>
<dbReference type="InterPro" id="IPR056242">
    <property type="entry name" value="PIN_TASOR"/>
</dbReference>
<feature type="transmembrane region" description="Helical" evidence="6">
    <location>
        <begin position="162"/>
        <end position="182"/>
    </location>
</feature>
<feature type="compositionally biased region" description="Pro residues" evidence="5">
    <location>
        <begin position="1410"/>
        <end position="1421"/>
    </location>
</feature>
<evidence type="ECO:0000259" key="7">
    <source>
        <dbReference type="PROSITE" id="PS50850"/>
    </source>
</evidence>
<sequence>MPPRVRLRSPSTNWSKYHIHVFVHTFLSYALLHATRKTLSTVKPSLIHTWTSNSTEPLFPSTHAATEFLGALDTGFMIAYAVGLYICGILGDNFNPTRLLTLGMILSSIAVLTFGYLIETFHLYSAPLYATLWISNGAFQSIGWPVVVSIMGNWFGHNARGAIMGIWSSCASVGNIIGTLIASNTLEFGYQYPFAIVSLALFAYAILIFWHLPSSPRETNREVSEENEEENEERPPPIGFFKAWLLPGVIAYSLAYACLKLVNYGFFFWLPFYLHSGLHWPETYADALSTWYDVGGIVAAVLAGAASDRMRSRTPLVFAMLLISTLALYIYSKSPESYNWNAFLLLITGFFIGGPANMISSSITADLGKCEQLRGNSEALSTVTGIIDGTGSVGAAIGQFFIPTVQLWFGWNAVFYGFIFMMFCTAICLVPVLYKERKEQHLGHSNESDSLLENQDNNSDEDVNNYNVQEMKKVENATFTIPKKKKKKVEQKDTISVKEVEEALPAPEKGWQIREAAVGAEVFGVVQRFAESAADKEFWAQVKHTNVFIIENKYLAWKFSECKRVLRSQNHPDTETLGFREISSQKETDYIARYGLRCGTQHFCDIGDPQYGVYLYKSPDLTSSTLHYYDNLAVTIMMFKTLRGKPNTVGLGSGDIEPQTGHFCHVAAETEETTQNEHKRRLAHRMAAVYHYEYELDGFSPRKFPANVLPYAVVRFRIDGSVKMRNPNGLLSNIFTKFTWFPVYDSHCILKIPDFGDFPMHLQTPLRNAEVPDGLFDGEFVFGLKNDEEIFYGFESLAKFKELRMLQNRANFGRIVEQLEVVVEMAGGEEPTFLHATYNIMFHQHHQKAHQIPSENHQKFQKLIGSMQVSGVFLVGIDASETRHFMFPSGEIASSFGLPFIPDAIHVISCSDRDFYTNQFLISNVFEAESRYLLEEHQKDFTDIKIDEAFHKQCTAYYKEHNELGANLPKPAILPNAENPAENADDWIDIPMPPVPLPEFAGKSILFKGATTVEAEKGALIGAAMRNKKRRPDVRVKWAENVVDNCDKLKTSGQMELEKKERKNQLTEEQSEALRETNDFFKSALASQNSIPKEKPKNEKIDAFGVKKTNGEKIEEPAPKPVEKSAEIPQIAEILSTQKSLPAVNFSTIKSLPLPIRIPEIPQIFPETAENDEEDLLEIAENDEIPAENPEIPAENVEEPTPAEKEEEVNDILNFCLSSTKPKETVAPKAIEGSLLEILGTMKPETRELLASKYATSSNSNSNLAPKDVDLRATSSSVHFQIQKTVEKSGILPKPGIFADNEDARKEEDVDYRKRAQTTRDREKERDHRETRESRDRERDRDRDRDRKRGSGGERRREKEKDKDLRNIPTPKEQIEKETRKQLNNRVQDYLRANGKDYESRIDEKREMRPPTPTPSAPPSAPLSAPISSAVQNIFQMLGIQPQTVSAARKCSSDENVACGKDLFDSPASPESSSTQPPPLIISTIIPTVITMDTPESPKQIEEPDEPTVIPTSILPIAQPAPAPIPTIGDATKFYTATEVAPPAATRKKPRDFDAAAATASGSSHIKAESSWLDAISSRRKDQRQQRKSTTDTEEEGEILSDAEETAEKREEVEKIASPDIEIIEEIPTEPRIIPQIPNLPPKIIPTAPIPQIPIQIPTVLADRDDRPKQQPIQMRKSRFDAPPPISRFHQGPPPLAQMRFSAGPPMNGPIGPLPLQQAGPPQVQFFNRPNFQPPGHATKAPLLPGGPTVSRHGGIRTPATNPAATPAAAHFGPMFKNAAPPLAAVATPQLPPPTRNVVVVVDSIMFNRAVMDSNMFMELCECLRSLLMRGIPTKLYIHAQIFNNLVNSKNDNHKLYSAILLKHKDTIVFVLEQHRCDETASRGKAEAEECMLNIAARYPSHDLVYLSNLSQDSSLGIFLLQNGIRIYKLEPLMQLLKRF</sequence>
<feature type="compositionally biased region" description="Basic and acidic residues" evidence="5">
    <location>
        <begin position="1302"/>
        <end position="1366"/>
    </location>
</feature>
<feature type="compositionally biased region" description="Basic and acidic residues" evidence="5">
    <location>
        <begin position="1394"/>
        <end position="1409"/>
    </location>
</feature>
<dbReference type="EMBL" id="CANHGI010000004">
    <property type="protein sequence ID" value="CAI5446877.1"/>
    <property type="molecule type" value="Genomic_DNA"/>
</dbReference>
<comment type="caution">
    <text evidence="8">The sequence shown here is derived from an EMBL/GenBank/DDBJ whole genome shotgun (WGS) entry which is preliminary data.</text>
</comment>
<feature type="region of interest" description="Disordered" evidence="5">
    <location>
        <begin position="1283"/>
        <end position="1428"/>
    </location>
</feature>
<feature type="transmembrane region" description="Helical" evidence="6">
    <location>
        <begin position="68"/>
        <end position="87"/>
    </location>
</feature>